<gene>
    <name evidence="1" type="ORF">ARMGADRAFT_1091625</name>
</gene>
<evidence type="ECO:0000313" key="2">
    <source>
        <dbReference type="Proteomes" id="UP000217790"/>
    </source>
</evidence>
<proteinExistence type="predicted"/>
<dbReference type="InParanoid" id="A0A2H3CDD0"/>
<reference evidence="2" key="1">
    <citation type="journal article" date="2017" name="Nat. Ecol. Evol.">
        <title>Genome expansion and lineage-specific genetic innovations in the forest pathogenic fungi Armillaria.</title>
        <authorList>
            <person name="Sipos G."/>
            <person name="Prasanna A.N."/>
            <person name="Walter M.C."/>
            <person name="O'Connor E."/>
            <person name="Balint B."/>
            <person name="Krizsan K."/>
            <person name="Kiss B."/>
            <person name="Hess J."/>
            <person name="Varga T."/>
            <person name="Slot J."/>
            <person name="Riley R."/>
            <person name="Boka B."/>
            <person name="Rigling D."/>
            <person name="Barry K."/>
            <person name="Lee J."/>
            <person name="Mihaltcheva S."/>
            <person name="LaButti K."/>
            <person name="Lipzen A."/>
            <person name="Waldron R."/>
            <person name="Moloney N.M."/>
            <person name="Sperisen C."/>
            <person name="Kredics L."/>
            <person name="Vagvoelgyi C."/>
            <person name="Patrignani A."/>
            <person name="Fitzpatrick D."/>
            <person name="Nagy I."/>
            <person name="Doyle S."/>
            <person name="Anderson J.B."/>
            <person name="Grigoriev I.V."/>
            <person name="Gueldener U."/>
            <person name="Muensterkoetter M."/>
            <person name="Nagy L.G."/>
        </authorList>
    </citation>
    <scope>NUCLEOTIDE SEQUENCE [LARGE SCALE GENOMIC DNA]</scope>
    <source>
        <strain evidence="2">Ar21-2</strain>
    </source>
</reference>
<organism evidence="1 2">
    <name type="scientific">Armillaria gallica</name>
    <name type="common">Bulbous honey fungus</name>
    <name type="synonym">Armillaria bulbosa</name>
    <dbReference type="NCBI Taxonomy" id="47427"/>
    <lineage>
        <taxon>Eukaryota</taxon>
        <taxon>Fungi</taxon>
        <taxon>Dikarya</taxon>
        <taxon>Basidiomycota</taxon>
        <taxon>Agaricomycotina</taxon>
        <taxon>Agaricomycetes</taxon>
        <taxon>Agaricomycetidae</taxon>
        <taxon>Agaricales</taxon>
        <taxon>Marasmiineae</taxon>
        <taxon>Physalacriaceae</taxon>
        <taxon>Armillaria</taxon>
    </lineage>
</organism>
<accession>A0A2H3CDD0</accession>
<evidence type="ECO:0000313" key="1">
    <source>
        <dbReference type="EMBL" id="PBK81075.1"/>
    </source>
</evidence>
<evidence type="ECO:0008006" key="3">
    <source>
        <dbReference type="Google" id="ProtNLM"/>
    </source>
</evidence>
<protein>
    <recommendedName>
        <fullName evidence="3">F-box domain-containing protein</fullName>
    </recommendedName>
</protein>
<keyword evidence="2" id="KW-1185">Reference proteome</keyword>
<dbReference type="Proteomes" id="UP000217790">
    <property type="component" value="Unassembled WGS sequence"/>
</dbReference>
<dbReference type="AlphaFoldDB" id="A0A2H3CDD0"/>
<dbReference type="EMBL" id="KZ293735">
    <property type="protein sequence ID" value="PBK81075.1"/>
    <property type="molecule type" value="Genomic_DNA"/>
</dbReference>
<dbReference type="STRING" id="47427.A0A2H3CDD0"/>
<name>A0A2H3CDD0_ARMGA</name>
<dbReference type="OrthoDB" id="2884925at2759"/>
<sequence length="301" mass="34618">MAHLEQELQAIRPFFIKIKDRHDKLVKDIDNRKSLLAPIRLLLRETLLQTFALASSDNPTPFDALWSLGHVYFTWRSLTHSFPSLWTNLHIPEPFTESFTFLKEYISLSNELPIHLCLDGRPDEELMVMIHGLLIHSEHGSSLELKMSSGWICELLSYASFPAVNLTKLHITLVGPFQLPHRPAVLDILSVSPLKEVHFEHVTYSSMPINTTELRSFHVHSYDPTELHSIFRSTQYLVEFIITPMPPPYDFVSNPSTKYGYTCHKSLQRLSIVTTIDNGRRSCSKIPITFDHISLPTLQQF</sequence>
<dbReference type="OMA" id="GWICELL"/>